<dbReference type="OrthoDB" id="10624165at2759"/>
<evidence type="ECO:0000313" key="3">
    <source>
        <dbReference type="Proteomes" id="UP000729402"/>
    </source>
</evidence>
<comment type="caution">
    <text evidence="2">The sequence shown here is derived from an EMBL/GenBank/DDBJ whole genome shotgun (WGS) entry which is preliminary data.</text>
</comment>
<reference evidence="2" key="1">
    <citation type="journal article" date="2021" name="bioRxiv">
        <title>Whole Genome Assembly and Annotation of Northern Wild Rice, Zizania palustris L., Supports a Whole Genome Duplication in the Zizania Genus.</title>
        <authorList>
            <person name="Haas M."/>
            <person name="Kono T."/>
            <person name="Macchietto M."/>
            <person name="Millas R."/>
            <person name="McGilp L."/>
            <person name="Shao M."/>
            <person name="Duquette J."/>
            <person name="Hirsch C.N."/>
            <person name="Kimball J."/>
        </authorList>
    </citation>
    <scope>NUCLEOTIDE SEQUENCE</scope>
    <source>
        <tissue evidence="2">Fresh leaf tissue</tissue>
    </source>
</reference>
<feature type="compositionally biased region" description="Basic and acidic residues" evidence="1">
    <location>
        <begin position="27"/>
        <end position="39"/>
    </location>
</feature>
<reference evidence="2" key="2">
    <citation type="submission" date="2021-02" db="EMBL/GenBank/DDBJ databases">
        <authorList>
            <person name="Kimball J.A."/>
            <person name="Haas M.W."/>
            <person name="Macchietto M."/>
            <person name="Kono T."/>
            <person name="Duquette J."/>
            <person name="Shao M."/>
        </authorList>
    </citation>
    <scope>NUCLEOTIDE SEQUENCE</scope>
    <source>
        <tissue evidence="2">Fresh leaf tissue</tissue>
    </source>
</reference>
<dbReference type="AlphaFoldDB" id="A0A8J5SYU2"/>
<evidence type="ECO:0000313" key="2">
    <source>
        <dbReference type="EMBL" id="KAG8083501.1"/>
    </source>
</evidence>
<evidence type="ECO:0000256" key="1">
    <source>
        <dbReference type="SAM" id="MobiDB-lite"/>
    </source>
</evidence>
<organism evidence="2 3">
    <name type="scientific">Zizania palustris</name>
    <name type="common">Northern wild rice</name>
    <dbReference type="NCBI Taxonomy" id="103762"/>
    <lineage>
        <taxon>Eukaryota</taxon>
        <taxon>Viridiplantae</taxon>
        <taxon>Streptophyta</taxon>
        <taxon>Embryophyta</taxon>
        <taxon>Tracheophyta</taxon>
        <taxon>Spermatophyta</taxon>
        <taxon>Magnoliopsida</taxon>
        <taxon>Liliopsida</taxon>
        <taxon>Poales</taxon>
        <taxon>Poaceae</taxon>
        <taxon>BOP clade</taxon>
        <taxon>Oryzoideae</taxon>
        <taxon>Oryzeae</taxon>
        <taxon>Zizaniinae</taxon>
        <taxon>Zizania</taxon>
    </lineage>
</organism>
<gene>
    <name evidence="2" type="ORF">GUJ93_ZPchr0015g6688</name>
</gene>
<feature type="compositionally biased region" description="Basic residues" evidence="1">
    <location>
        <begin position="74"/>
        <end position="86"/>
    </location>
</feature>
<name>A0A8J5SYU2_ZIZPA</name>
<proteinExistence type="predicted"/>
<accession>A0A8J5SYU2</accession>
<protein>
    <submittedName>
        <fullName evidence="2">Uncharacterized protein</fullName>
    </submittedName>
</protein>
<dbReference type="Proteomes" id="UP000729402">
    <property type="component" value="Unassembled WGS sequence"/>
</dbReference>
<keyword evidence="3" id="KW-1185">Reference proteome</keyword>
<sequence length="165" mass="17852">MAELGINVIACAINILLSNHNPPAKAKEAAHKVSHHEQSDSSYYIPEDEEGVEGRGTDLDGEPITITYSTSKIPSKKKLATRKKLAMKTNMPPGSTIASKRVRESEPSPPTHRVATRSSKRQLFSSEPVHIDIESDNDVQGHPINPGGGTIDFDQDGYIVGLGVQ</sequence>
<feature type="region of interest" description="Disordered" evidence="1">
    <location>
        <begin position="27"/>
        <end position="122"/>
    </location>
</feature>
<dbReference type="EMBL" id="JAAALK010000085">
    <property type="protein sequence ID" value="KAG8083501.1"/>
    <property type="molecule type" value="Genomic_DNA"/>
</dbReference>